<evidence type="ECO:0000259" key="7">
    <source>
        <dbReference type="PROSITE" id="PS51379"/>
    </source>
</evidence>
<dbReference type="EMBL" id="CP002131">
    <property type="protein sequence ID" value="ADL07562.1"/>
    <property type="molecule type" value="Genomic_DNA"/>
</dbReference>
<gene>
    <name evidence="8" type="ordered locus">Toce_0799</name>
</gene>
<keyword evidence="6" id="KW-0411">Iron-sulfur</keyword>
<dbReference type="Proteomes" id="UP000000272">
    <property type="component" value="Chromosome"/>
</dbReference>
<dbReference type="STRING" id="555079.Toce_0799"/>
<dbReference type="GO" id="GO:0051539">
    <property type="term" value="F:4 iron, 4 sulfur cluster binding"/>
    <property type="evidence" value="ECO:0007669"/>
    <property type="project" value="UniProtKB-KW"/>
</dbReference>
<dbReference type="SUPFAM" id="SSF54862">
    <property type="entry name" value="4Fe-4S ferredoxins"/>
    <property type="match status" value="1"/>
</dbReference>
<keyword evidence="1" id="KW-0813">Transport</keyword>
<feature type="domain" description="4Fe-4S ferredoxin-type" evidence="7">
    <location>
        <begin position="2"/>
        <end position="31"/>
    </location>
</feature>
<dbReference type="GO" id="GO:0046872">
    <property type="term" value="F:metal ion binding"/>
    <property type="evidence" value="ECO:0007669"/>
    <property type="project" value="UniProtKB-KW"/>
</dbReference>
<dbReference type="InterPro" id="IPR017896">
    <property type="entry name" value="4Fe4S_Fe-S-bd"/>
</dbReference>
<evidence type="ECO:0000313" key="9">
    <source>
        <dbReference type="Proteomes" id="UP000000272"/>
    </source>
</evidence>
<dbReference type="Gene3D" id="3.30.70.20">
    <property type="match status" value="2"/>
</dbReference>
<dbReference type="PANTHER" id="PTHR42859:SF10">
    <property type="entry name" value="DIMETHYLSULFOXIDE REDUCTASE CHAIN B"/>
    <property type="match status" value="1"/>
</dbReference>
<protein>
    <submittedName>
        <fullName evidence="8">Iron-sulfur cluster-binding protein CooF</fullName>
    </submittedName>
</protein>
<dbReference type="Pfam" id="PF12800">
    <property type="entry name" value="Fer4_4"/>
    <property type="match status" value="1"/>
</dbReference>
<reference evidence="8 9" key="1">
    <citation type="journal article" date="2010" name="Stand. Genomic Sci.">
        <title>Complete genome sequence of Thermosediminibacter oceani type strain (JW/IW-1228P).</title>
        <authorList>
            <person name="Pitluck S."/>
            <person name="Yasawong M."/>
            <person name="Munk C."/>
            <person name="Nolan M."/>
            <person name="Lapidus A."/>
            <person name="Lucas S."/>
            <person name="Glavina Del Rio T."/>
            <person name="Tice H."/>
            <person name="Cheng J.F."/>
            <person name="Bruce D."/>
            <person name="Detter C."/>
            <person name="Tapia R."/>
            <person name="Han C."/>
            <person name="Goodwin L."/>
            <person name="Liolios K."/>
            <person name="Ivanova N."/>
            <person name="Mavromatis K."/>
            <person name="Mikhailova N."/>
            <person name="Pati A."/>
            <person name="Chen A."/>
            <person name="Palaniappan K."/>
            <person name="Land M."/>
            <person name="Hauser L."/>
            <person name="Chang Y.J."/>
            <person name="Jeffries C.D."/>
            <person name="Rohde M."/>
            <person name="Spring S."/>
            <person name="Sikorski J."/>
            <person name="Goker M."/>
            <person name="Woyke T."/>
            <person name="Bristow J."/>
            <person name="Eisen J.A."/>
            <person name="Markowitz V."/>
            <person name="Hugenholtz P."/>
            <person name="Kyrpides N.C."/>
            <person name="Klenk H.P."/>
        </authorList>
    </citation>
    <scope>NUCLEOTIDE SEQUENCE [LARGE SCALE GENOMIC DNA]</scope>
    <source>
        <strain evidence="9">ATCC BAA-1034 / DSM 16646 / JW/IW-1228P</strain>
    </source>
</reference>
<keyword evidence="2" id="KW-0004">4Fe-4S</keyword>
<feature type="domain" description="4Fe-4S ferredoxin-type" evidence="7">
    <location>
        <begin position="80"/>
        <end position="109"/>
    </location>
</feature>
<dbReference type="PROSITE" id="PS00198">
    <property type="entry name" value="4FE4S_FER_1"/>
    <property type="match status" value="1"/>
</dbReference>
<dbReference type="AlphaFoldDB" id="D9S2D5"/>
<evidence type="ECO:0000256" key="5">
    <source>
        <dbReference type="ARBA" id="ARBA00023004"/>
    </source>
</evidence>
<sequence length="138" mass="14596">MVKILFEKDKCLGCKTCELACAAAHSKAGTLLGAIKEKAVSRIRIKVKNGKLRVEQCSLCSNPKCISACPAGALSRSEAGIIKVDTPSCNKCGMCQDACPFGAIALTDYPTVCDRCVELDEPSCVKACPTRALKIKAV</sequence>
<dbReference type="HOGENOM" id="CLU_043374_3_1_9"/>
<keyword evidence="4" id="KW-0249">Electron transport</keyword>
<evidence type="ECO:0000256" key="4">
    <source>
        <dbReference type="ARBA" id="ARBA00022982"/>
    </source>
</evidence>
<dbReference type="PROSITE" id="PS51379">
    <property type="entry name" value="4FE4S_FER_2"/>
    <property type="match status" value="3"/>
</dbReference>
<feature type="domain" description="4Fe-4S ferredoxin-type" evidence="7">
    <location>
        <begin position="48"/>
        <end position="79"/>
    </location>
</feature>
<dbReference type="Pfam" id="PF13247">
    <property type="entry name" value="Fer4_11"/>
    <property type="match status" value="1"/>
</dbReference>
<keyword evidence="5" id="KW-0408">Iron</keyword>
<dbReference type="RefSeq" id="WP_013275606.1">
    <property type="nucleotide sequence ID" value="NC_014377.1"/>
</dbReference>
<dbReference type="eggNOG" id="COG1142">
    <property type="taxonomic scope" value="Bacteria"/>
</dbReference>
<evidence type="ECO:0000256" key="3">
    <source>
        <dbReference type="ARBA" id="ARBA00022723"/>
    </source>
</evidence>
<evidence type="ECO:0000256" key="1">
    <source>
        <dbReference type="ARBA" id="ARBA00022448"/>
    </source>
</evidence>
<evidence type="ECO:0000256" key="6">
    <source>
        <dbReference type="ARBA" id="ARBA00023014"/>
    </source>
</evidence>
<keyword evidence="9" id="KW-1185">Reference proteome</keyword>
<proteinExistence type="predicted"/>
<keyword evidence="3" id="KW-0479">Metal-binding</keyword>
<evidence type="ECO:0000313" key="8">
    <source>
        <dbReference type="EMBL" id="ADL07562.1"/>
    </source>
</evidence>
<name>D9S2D5_THEOJ</name>
<dbReference type="PANTHER" id="PTHR42859">
    <property type="entry name" value="OXIDOREDUCTASE"/>
    <property type="match status" value="1"/>
</dbReference>
<dbReference type="InterPro" id="IPR050294">
    <property type="entry name" value="RnfB_subfamily"/>
</dbReference>
<dbReference type="KEGG" id="toc:Toce_0799"/>
<dbReference type="InterPro" id="IPR017900">
    <property type="entry name" value="4Fe4S_Fe_S_CS"/>
</dbReference>
<organism evidence="8 9">
    <name type="scientific">Thermosediminibacter oceani (strain ATCC BAA-1034 / DSM 16646 / JW/IW-1228P)</name>
    <dbReference type="NCBI Taxonomy" id="555079"/>
    <lineage>
        <taxon>Bacteria</taxon>
        <taxon>Bacillati</taxon>
        <taxon>Bacillota</taxon>
        <taxon>Clostridia</taxon>
        <taxon>Thermosediminibacterales</taxon>
        <taxon>Thermosediminibacteraceae</taxon>
        <taxon>Thermosediminibacter</taxon>
    </lineage>
</organism>
<dbReference type="OrthoDB" id="9810688at2"/>
<evidence type="ECO:0000256" key="2">
    <source>
        <dbReference type="ARBA" id="ARBA00022485"/>
    </source>
</evidence>
<accession>D9S2D5</accession>